<proteinExistence type="predicted"/>
<reference evidence="1" key="1">
    <citation type="journal article" date="2015" name="Nature">
        <title>Complex archaea that bridge the gap between prokaryotes and eukaryotes.</title>
        <authorList>
            <person name="Spang A."/>
            <person name="Saw J.H."/>
            <person name="Jorgensen S.L."/>
            <person name="Zaremba-Niedzwiedzka K."/>
            <person name="Martijn J."/>
            <person name="Lind A.E."/>
            <person name="van Eijk R."/>
            <person name="Schleper C."/>
            <person name="Guy L."/>
            <person name="Ettema T.J."/>
        </authorList>
    </citation>
    <scope>NUCLEOTIDE SEQUENCE</scope>
</reference>
<dbReference type="AlphaFoldDB" id="A0A0F9JJG6"/>
<evidence type="ECO:0000313" key="1">
    <source>
        <dbReference type="EMBL" id="KKM69738.1"/>
    </source>
</evidence>
<protein>
    <submittedName>
        <fullName evidence="1">Uncharacterized protein</fullName>
    </submittedName>
</protein>
<gene>
    <name evidence="1" type="ORF">LCGC14_1447790</name>
</gene>
<name>A0A0F9JJG6_9ZZZZ</name>
<accession>A0A0F9JJG6</accession>
<comment type="caution">
    <text evidence="1">The sequence shown here is derived from an EMBL/GenBank/DDBJ whole genome shotgun (WGS) entry which is preliminary data.</text>
</comment>
<organism evidence="1">
    <name type="scientific">marine sediment metagenome</name>
    <dbReference type="NCBI Taxonomy" id="412755"/>
    <lineage>
        <taxon>unclassified sequences</taxon>
        <taxon>metagenomes</taxon>
        <taxon>ecological metagenomes</taxon>
    </lineage>
</organism>
<sequence>MPARALIITTPLIGIPPVPNLRLPQLPWEIVTPGLTYMTRIGDEHLLLTKIGNIGAKTSFAAAGSDGILSKLGPLGADAQLLRDYHANPVLKGRALGWGVQENDRLDGFLAAVVFQGQDPDASGTDYS</sequence>
<dbReference type="EMBL" id="LAZR01009939">
    <property type="protein sequence ID" value="KKM69738.1"/>
    <property type="molecule type" value="Genomic_DNA"/>
</dbReference>